<dbReference type="RefSeq" id="WP_394831576.1">
    <property type="nucleotide sequence ID" value="NZ_CP089929.1"/>
</dbReference>
<dbReference type="EMBL" id="CP089983">
    <property type="protein sequence ID" value="WXB01955.1"/>
    <property type="molecule type" value="Genomic_DNA"/>
</dbReference>
<dbReference type="Proteomes" id="UP001374803">
    <property type="component" value="Chromosome"/>
</dbReference>
<organism evidence="1 2">
    <name type="scientific">Pendulispora rubella</name>
    <dbReference type="NCBI Taxonomy" id="2741070"/>
    <lineage>
        <taxon>Bacteria</taxon>
        <taxon>Pseudomonadati</taxon>
        <taxon>Myxococcota</taxon>
        <taxon>Myxococcia</taxon>
        <taxon>Myxococcales</taxon>
        <taxon>Sorangiineae</taxon>
        <taxon>Pendulisporaceae</taxon>
        <taxon>Pendulispora</taxon>
    </lineage>
</organism>
<evidence type="ECO:0008006" key="3">
    <source>
        <dbReference type="Google" id="ProtNLM"/>
    </source>
</evidence>
<sequence>MRVLQPSRHDADEGSCELPVTPEIQRLLVEVDDYSPRPSQGPARTNPFASRLLDAVASRNLDIERVVPLHGRVASFAEFVATARSEKAE</sequence>
<evidence type="ECO:0000313" key="2">
    <source>
        <dbReference type="Proteomes" id="UP001374803"/>
    </source>
</evidence>
<gene>
    <name evidence="1" type="ORF">LVJ94_34190</name>
</gene>
<name>A0ABZ2KTT0_9BACT</name>
<reference evidence="1" key="1">
    <citation type="submission" date="2021-12" db="EMBL/GenBank/DDBJ databases">
        <title>Discovery of the Pendulisporaceae a myxobacterial family with distinct sporulation behavior and unique specialized metabolism.</title>
        <authorList>
            <person name="Garcia R."/>
            <person name="Popoff A."/>
            <person name="Bader C.D."/>
            <person name="Loehr J."/>
            <person name="Walesch S."/>
            <person name="Walt C."/>
            <person name="Boldt J."/>
            <person name="Bunk B."/>
            <person name="Haeckl F.J.F.P.J."/>
            <person name="Gunesch A.P."/>
            <person name="Birkelbach J."/>
            <person name="Nuebel U."/>
            <person name="Pietschmann T."/>
            <person name="Bach T."/>
            <person name="Mueller R."/>
        </authorList>
    </citation>
    <scope>NUCLEOTIDE SEQUENCE</scope>
    <source>
        <strain evidence="1">MSr11367</strain>
    </source>
</reference>
<protein>
    <recommendedName>
        <fullName evidence="3">MBL fold metallo-hydrolase</fullName>
    </recommendedName>
</protein>
<evidence type="ECO:0000313" key="1">
    <source>
        <dbReference type="EMBL" id="WXB01955.1"/>
    </source>
</evidence>
<keyword evidence="2" id="KW-1185">Reference proteome</keyword>
<proteinExistence type="predicted"/>
<accession>A0ABZ2KTT0</accession>